<protein>
    <submittedName>
        <fullName evidence="1">Uncharacterized protein</fullName>
    </submittedName>
</protein>
<dbReference type="Proteomes" id="UP001172680">
    <property type="component" value="Unassembled WGS sequence"/>
</dbReference>
<comment type="caution">
    <text evidence="1">The sequence shown here is derived from an EMBL/GenBank/DDBJ whole genome shotgun (WGS) entry which is preliminary data.</text>
</comment>
<sequence length="339" mass="36653">MSSTSLPAKIRSVLQPDFQTTDLILTELPIQQAKEGTDEHLIKVYATAPCAGELLWVKNFPAIMQPGKIGVPCYDLSGVVVTAPVNSPFQPGTEVYTRTNAGRTANAREYTIALTSELALKPKNLSWEESASVPLSAFTAYQALFEHGGLKLGWKDEAGKHENARKRVLITAAAGGVGVWVVQLAKAAGVKEIIAVVGPNNVDFVKSLGATEVINYKQQSLGAWAAASNPKVDLVIDMVGGQTLADAWTAVKDGGILLSVNEPPENRKPKENAPKDVTNLFFIMRPEGWQLKEVAELLEKGEVRVVVDSVWKLGEFKEAFARLESGHARGKVIIKIQSD</sequence>
<dbReference type="EMBL" id="JAPDRP010000038">
    <property type="protein sequence ID" value="KAJ9633965.1"/>
    <property type="molecule type" value="Genomic_DNA"/>
</dbReference>
<evidence type="ECO:0000313" key="2">
    <source>
        <dbReference type="Proteomes" id="UP001172680"/>
    </source>
</evidence>
<reference evidence="1" key="1">
    <citation type="submission" date="2022-10" db="EMBL/GenBank/DDBJ databases">
        <title>Culturing micro-colonial fungi from biological soil crusts in the Mojave desert and describing Neophaeococcomyces mojavensis, and introducing the new genera and species Taxawa tesnikishii.</title>
        <authorList>
            <person name="Kurbessoian T."/>
            <person name="Stajich J.E."/>
        </authorList>
    </citation>
    <scope>NUCLEOTIDE SEQUENCE</scope>
    <source>
        <strain evidence="1">JES_115</strain>
    </source>
</reference>
<proteinExistence type="predicted"/>
<name>A0ACC2YF11_9PEZI</name>
<gene>
    <name evidence="1" type="ORF">H2199_009164</name>
</gene>
<keyword evidence="2" id="KW-1185">Reference proteome</keyword>
<accession>A0ACC2YF11</accession>
<evidence type="ECO:0000313" key="1">
    <source>
        <dbReference type="EMBL" id="KAJ9633965.1"/>
    </source>
</evidence>
<organism evidence="1 2">
    <name type="scientific">Coniosporium tulheliwenetii</name>
    <dbReference type="NCBI Taxonomy" id="3383036"/>
    <lineage>
        <taxon>Eukaryota</taxon>
        <taxon>Fungi</taxon>
        <taxon>Dikarya</taxon>
        <taxon>Ascomycota</taxon>
        <taxon>Pezizomycotina</taxon>
        <taxon>Dothideomycetes</taxon>
        <taxon>Dothideomycetes incertae sedis</taxon>
        <taxon>Coniosporium</taxon>
    </lineage>
</organism>